<feature type="domain" description="Iron hydrogenase large subunit C-terminal" evidence="3">
    <location>
        <begin position="233"/>
        <end position="485"/>
    </location>
</feature>
<comment type="similarity">
    <text evidence="1">Belongs to the NARF family.</text>
</comment>
<organism evidence="4 5">
    <name type="scientific">Pycnococcus provasolii</name>
    <dbReference type="NCBI Taxonomy" id="41880"/>
    <lineage>
        <taxon>Eukaryota</taxon>
        <taxon>Viridiplantae</taxon>
        <taxon>Chlorophyta</taxon>
        <taxon>Pseudoscourfieldiophyceae</taxon>
        <taxon>Pseudoscourfieldiales</taxon>
        <taxon>Pycnococcaceae</taxon>
        <taxon>Pycnococcus</taxon>
    </lineage>
</organism>
<reference evidence="4" key="1">
    <citation type="submission" date="2020-10" db="EMBL/GenBank/DDBJ databases">
        <title>Unveiling of a novel bifunctional photoreceptor, Dualchrome1, isolated from a cosmopolitan green alga.</title>
        <authorList>
            <person name="Suzuki S."/>
            <person name="Kawachi M."/>
        </authorList>
    </citation>
    <scope>NUCLEOTIDE SEQUENCE</scope>
    <source>
        <strain evidence="4">NIES 2893</strain>
    </source>
</reference>
<accession>A0A830H9Z7</accession>
<keyword evidence="5" id="KW-1185">Reference proteome</keyword>
<comment type="caution">
    <text evidence="4">The sequence shown here is derived from an EMBL/GenBank/DDBJ whole genome shotgun (WGS) entry which is preliminary data.</text>
</comment>
<dbReference type="AlphaFoldDB" id="A0A830H9Z7"/>
<dbReference type="SUPFAM" id="SSF53920">
    <property type="entry name" value="Fe-only hydrogenase"/>
    <property type="match status" value="1"/>
</dbReference>
<evidence type="ECO:0000313" key="5">
    <source>
        <dbReference type="Proteomes" id="UP000660262"/>
    </source>
</evidence>
<protein>
    <submittedName>
        <fullName evidence="4">Cytosolic Fe-S cluster assembly factor nar1</fullName>
    </submittedName>
</protein>
<dbReference type="Pfam" id="PF02906">
    <property type="entry name" value="Fe_hyd_lg_C"/>
    <property type="match status" value="1"/>
</dbReference>
<dbReference type="Proteomes" id="UP000660262">
    <property type="component" value="Unassembled WGS sequence"/>
</dbReference>
<feature type="region of interest" description="Disordered" evidence="2">
    <location>
        <begin position="162"/>
        <end position="184"/>
    </location>
</feature>
<dbReference type="PANTHER" id="PTHR11615">
    <property type="entry name" value="NITRATE, FORMATE, IRON DEHYDROGENASE"/>
    <property type="match status" value="1"/>
</dbReference>
<evidence type="ECO:0000259" key="3">
    <source>
        <dbReference type="Pfam" id="PF02906"/>
    </source>
</evidence>
<evidence type="ECO:0000256" key="1">
    <source>
        <dbReference type="ARBA" id="ARBA00006596"/>
    </source>
</evidence>
<sequence length="550" mass="57932">MRTNSHSPDLIPGVLLSPSLPPLFLLMSGTGAPAHGGGGRVLLNSRVSDYVSPAQTCIVTAPGAPAASAAPTSGAPAPAPASQVSKVSISLADCLACAGCVTSAETVLLEAQGTVALIDEVNRRIEHANHDDDDDDMETTIHVHLTIHQASWAAIVHDSHTNGTQENEISKKPHSRSGSGSEEFKTRVARALMSRTKSANLTDDDGEIRKRIRITQGFVNEEDAARAVVADALERAESTTLVSACPAVVCYAETQAKTMLPYLSRILSPMAETGRRLRLGEYADAGARADAIHVAVMPCHDKKLEAARPDLVHEPTKKPFVDFVLTTSEFVELIGSSPPVEKRPRLADEERLPEQDQENANELMSRKRALASAPRGSPAAFLHASGGFAHAGVAAAARQAGISPETVVPVKGRNADHIVAEVKDASGEVIARVEQVYGFRNLENLRRRLASRTSSSAGAGAGVGGRRVVEVLELMACPGGCANGGGQGAGTESRALCVESLVPSPPTVLADSSPSRTLSSWTMPGTRWDDMVKASTKTTTNVNLLNASDW</sequence>
<dbReference type="InterPro" id="IPR004108">
    <property type="entry name" value="Fe_hydrogenase_lsu_C"/>
</dbReference>
<gene>
    <name evidence="4" type="ORF">PPROV_000231300</name>
</gene>
<name>A0A830H9Z7_9CHLO</name>
<feature type="compositionally biased region" description="Basic and acidic residues" evidence="2">
    <location>
        <begin position="340"/>
        <end position="354"/>
    </location>
</feature>
<dbReference type="EMBL" id="BNJQ01000005">
    <property type="protein sequence ID" value="GHP03558.1"/>
    <property type="molecule type" value="Genomic_DNA"/>
</dbReference>
<dbReference type="Gene3D" id="3.40.50.1780">
    <property type="match status" value="1"/>
</dbReference>
<dbReference type="InterPro" id="IPR050340">
    <property type="entry name" value="Cytosolic_Fe-S_CAF"/>
</dbReference>
<feature type="region of interest" description="Disordered" evidence="2">
    <location>
        <begin position="338"/>
        <end position="361"/>
    </location>
</feature>
<proteinExistence type="inferred from homology"/>
<dbReference type="OrthoDB" id="10253113at2759"/>
<evidence type="ECO:0000256" key="2">
    <source>
        <dbReference type="SAM" id="MobiDB-lite"/>
    </source>
</evidence>
<evidence type="ECO:0000313" key="4">
    <source>
        <dbReference type="EMBL" id="GHP03558.1"/>
    </source>
</evidence>
<dbReference type="Gene3D" id="3.40.950.10">
    <property type="entry name" value="Fe-only Hydrogenase (Larger Subunit), Chain L, domain 3"/>
    <property type="match status" value="1"/>
</dbReference>
<dbReference type="InterPro" id="IPR009016">
    <property type="entry name" value="Fe_hydrogenase"/>
</dbReference>